<gene>
    <name evidence="1" type="ORF">BCL69_107911</name>
</gene>
<comment type="caution">
    <text evidence="1">The sequence shown here is derived from an EMBL/GenBank/DDBJ whole genome shotgun (WGS) entry which is preliminary data.</text>
</comment>
<organism evidence="1 2">
    <name type="scientific">Nitrosomonas communis</name>
    <dbReference type="NCBI Taxonomy" id="44574"/>
    <lineage>
        <taxon>Bacteria</taxon>
        <taxon>Pseudomonadati</taxon>
        <taxon>Pseudomonadota</taxon>
        <taxon>Betaproteobacteria</taxon>
        <taxon>Nitrosomonadales</taxon>
        <taxon>Nitrosomonadaceae</taxon>
        <taxon>Nitrosomonas</taxon>
    </lineage>
</organism>
<evidence type="ECO:0000313" key="1">
    <source>
        <dbReference type="EMBL" id="TYP77436.1"/>
    </source>
</evidence>
<accession>A0A5D3YA90</accession>
<dbReference type="Proteomes" id="UP000324176">
    <property type="component" value="Unassembled WGS sequence"/>
</dbReference>
<protein>
    <submittedName>
        <fullName evidence="1">Uncharacterized protein</fullName>
    </submittedName>
</protein>
<reference evidence="1 2" key="1">
    <citation type="submission" date="2019-07" db="EMBL/GenBank/DDBJ databases">
        <title>Active sludge and wastewater microbial communities from Klosterneuburg, Austria.</title>
        <authorList>
            <person name="Wagner M."/>
        </authorList>
    </citation>
    <scope>NUCLEOTIDE SEQUENCE [LARGE SCALE GENOMIC DNA]</scope>
    <source>
        <strain evidence="1 2">Nm2</strain>
    </source>
</reference>
<evidence type="ECO:0000313" key="2">
    <source>
        <dbReference type="Proteomes" id="UP000324176"/>
    </source>
</evidence>
<dbReference type="AlphaFoldDB" id="A0A5D3YA90"/>
<sequence length="44" mass="5331">MFSFMPSSLFASRLDYFFTLPIVYRFLTPYINLRAINITLFKFK</sequence>
<name>A0A5D3YA90_9PROT</name>
<dbReference type="EMBL" id="VNHT01000079">
    <property type="protein sequence ID" value="TYP77436.1"/>
    <property type="molecule type" value="Genomic_DNA"/>
</dbReference>
<proteinExistence type="predicted"/>